<dbReference type="Pfam" id="PF00270">
    <property type="entry name" value="DEAD"/>
    <property type="match status" value="1"/>
</dbReference>
<dbReference type="STRING" id="33097.A0A150GS42"/>
<dbReference type="Proteomes" id="UP000075714">
    <property type="component" value="Unassembled WGS sequence"/>
</dbReference>
<dbReference type="OrthoDB" id="550663at2759"/>
<comment type="similarity">
    <text evidence="4">Belongs to the DEAD box helicase family.</text>
</comment>
<feature type="compositionally biased region" description="Low complexity" evidence="5">
    <location>
        <begin position="608"/>
        <end position="622"/>
    </location>
</feature>
<comment type="catalytic activity">
    <reaction evidence="4">
        <text>ATP + H2O = ADP + phosphate + H(+)</text>
        <dbReference type="Rhea" id="RHEA:13065"/>
        <dbReference type="ChEBI" id="CHEBI:15377"/>
        <dbReference type="ChEBI" id="CHEBI:15378"/>
        <dbReference type="ChEBI" id="CHEBI:30616"/>
        <dbReference type="ChEBI" id="CHEBI:43474"/>
        <dbReference type="ChEBI" id="CHEBI:456216"/>
        <dbReference type="EC" id="3.6.4.13"/>
    </reaction>
</comment>
<gene>
    <name evidence="7" type="ORF">GPECTOR_9g666</name>
</gene>
<dbReference type="GO" id="GO:0016787">
    <property type="term" value="F:hydrolase activity"/>
    <property type="evidence" value="ECO:0007669"/>
    <property type="project" value="UniProtKB-KW"/>
</dbReference>
<sequence length="622" mass="64484">MGSHPDSWISTRPQAAAAAAAATCETLINDGLRQWPTGPNLVGAVLLAPTRERAEALQEAAFELLSERAEAGHAMGMRAIHGGTRLREDVAGLRAQPPDLLVATPGRLTALLTGDEVKLGHLFESLRALVLDGGEKLGELGFLQQARRTSPAAPAAAAGPPMTPAGLLGAASAPVAAAPVSVEAAAAAVDALVRVALRPGYVSARVGSLLRDPPAPAAAAAMALAAPPLPAPSAAAMGTAPTAAAGHSSSDAYDRNNSVRLPDVPYMPYTLADAVAEALGEGASTTLALGGAAVRQQPAAPPSSPPPLYLAAVPYEEHMPYLYAMLRQHVLSQGRHKVVVQFESASLAALYAALFQALGFQVAQAHCRVAGAGRAAAAEDFAAAQRGLLFTTDVGGPGGLGGGEGLTLVVWPWSGPLDAVRQRLGVAVRKVPPELKQLGLEGLLGSVAAASSAAAAAAALQHGHPGAASPGGGGGARALGELLGSWARRFALVMGMPSPPQLNRQIARRLGLSSIPGVALVDPPPPPPRQRSYPPPRPPRRIRGAPRPQNPPAWLLEQQRQAAARQERERREQRRLEQELRRHREQQQQRGRSWRGPESSAPTKGRQQEGQEAQGGADEQEE</sequence>
<keyword evidence="1 4" id="KW-0547">Nucleotide-binding</keyword>
<dbReference type="SUPFAM" id="SSF52540">
    <property type="entry name" value="P-loop containing nucleoside triphosphate hydrolases"/>
    <property type="match status" value="2"/>
</dbReference>
<dbReference type="EMBL" id="LSYV01000010">
    <property type="protein sequence ID" value="KXZ52621.1"/>
    <property type="molecule type" value="Genomic_DNA"/>
</dbReference>
<name>A0A150GS42_GONPE</name>
<keyword evidence="4" id="KW-0347">Helicase</keyword>
<evidence type="ECO:0000256" key="3">
    <source>
        <dbReference type="ARBA" id="ARBA00022840"/>
    </source>
</evidence>
<evidence type="ECO:0000256" key="5">
    <source>
        <dbReference type="SAM" id="MobiDB-lite"/>
    </source>
</evidence>
<keyword evidence="3 4" id="KW-0067">ATP-binding</keyword>
<keyword evidence="8" id="KW-1185">Reference proteome</keyword>
<feature type="compositionally biased region" description="Basic and acidic residues" evidence="5">
    <location>
        <begin position="565"/>
        <end position="587"/>
    </location>
</feature>
<feature type="domain" description="DEAD/DEAH-box helicase" evidence="6">
    <location>
        <begin position="38"/>
        <end position="148"/>
    </location>
</feature>
<evidence type="ECO:0000256" key="2">
    <source>
        <dbReference type="ARBA" id="ARBA00022801"/>
    </source>
</evidence>
<reference evidence="8" key="1">
    <citation type="journal article" date="2016" name="Nat. Commun.">
        <title>The Gonium pectorale genome demonstrates co-option of cell cycle regulation during the evolution of multicellularity.</title>
        <authorList>
            <person name="Hanschen E.R."/>
            <person name="Marriage T.N."/>
            <person name="Ferris P.J."/>
            <person name="Hamaji T."/>
            <person name="Toyoda A."/>
            <person name="Fujiyama A."/>
            <person name="Neme R."/>
            <person name="Noguchi H."/>
            <person name="Minakuchi Y."/>
            <person name="Suzuki M."/>
            <person name="Kawai-Toyooka H."/>
            <person name="Smith D.R."/>
            <person name="Sparks H."/>
            <person name="Anderson J."/>
            <person name="Bakaric R."/>
            <person name="Luria V."/>
            <person name="Karger A."/>
            <person name="Kirschner M.W."/>
            <person name="Durand P.M."/>
            <person name="Michod R.E."/>
            <person name="Nozaki H."/>
            <person name="Olson B.J."/>
        </authorList>
    </citation>
    <scope>NUCLEOTIDE SEQUENCE [LARGE SCALE GENOMIC DNA]</scope>
    <source>
        <strain evidence="8">NIES-2863</strain>
    </source>
</reference>
<keyword evidence="4" id="KW-0694">RNA-binding</keyword>
<evidence type="ECO:0000256" key="4">
    <source>
        <dbReference type="RuleBase" id="RU365068"/>
    </source>
</evidence>
<protein>
    <recommendedName>
        <fullName evidence="4">ATP-dependent RNA helicase</fullName>
        <ecNumber evidence="4">3.6.4.13</ecNumber>
    </recommendedName>
</protein>
<dbReference type="Gene3D" id="3.40.50.300">
    <property type="entry name" value="P-loop containing nucleotide triphosphate hydrolases"/>
    <property type="match status" value="1"/>
</dbReference>
<dbReference type="EC" id="3.6.4.13" evidence="4"/>
<evidence type="ECO:0000313" key="7">
    <source>
        <dbReference type="EMBL" id="KXZ52621.1"/>
    </source>
</evidence>
<evidence type="ECO:0000256" key="1">
    <source>
        <dbReference type="ARBA" id="ARBA00022741"/>
    </source>
</evidence>
<dbReference type="AlphaFoldDB" id="A0A150GS42"/>
<organism evidence="7 8">
    <name type="scientific">Gonium pectorale</name>
    <name type="common">Green alga</name>
    <dbReference type="NCBI Taxonomy" id="33097"/>
    <lineage>
        <taxon>Eukaryota</taxon>
        <taxon>Viridiplantae</taxon>
        <taxon>Chlorophyta</taxon>
        <taxon>core chlorophytes</taxon>
        <taxon>Chlorophyceae</taxon>
        <taxon>CS clade</taxon>
        <taxon>Chlamydomonadales</taxon>
        <taxon>Volvocaceae</taxon>
        <taxon>Gonium</taxon>
    </lineage>
</organism>
<comment type="domain">
    <text evidence="4">The Q motif is unique to and characteristic of the DEAD box family of RNA helicases and controls ATP binding and hydrolysis.</text>
</comment>
<feature type="region of interest" description="Disordered" evidence="5">
    <location>
        <begin position="517"/>
        <end position="622"/>
    </location>
</feature>
<evidence type="ECO:0000259" key="6">
    <source>
        <dbReference type="Pfam" id="PF00270"/>
    </source>
</evidence>
<feature type="compositionally biased region" description="Low complexity" evidence="5">
    <location>
        <begin position="555"/>
        <end position="564"/>
    </location>
</feature>
<dbReference type="InterPro" id="IPR027417">
    <property type="entry name" value="P-loop_NTPase"/>
</dbReference>
<comment type="caution">
    <text evidence="7">The sequence shown here is derived from an EMBL/GenBank/DDBJ whole genome shotgun (WGS) entry which is preliminary data.</text>
</comment>
<evidence type="ECO:0000313" key="8">
    <source>
        <dbReference type="Proteomes" id="UP000075714"/>
    </source>
</evidence>
<dbReference type="PANTHER" id="PTHR24031">
    <property type="entry name" value="RNA HELICASE"/>
    <property type="match status" value="1"/>
</dbReference>
<dbReference type="GO" id="GO:0003723">
    <property type="term" value="F:RNA binding"/>
    <property type="evidence" value="ECO:0007669"/>
    <property type="project" value="UniProtKB-UniRule"/>
</dbReference>
<accession>A0A150GS42</accession>
<keyword evidence="2 4" id="KW-0378">Hydrolase</keyword>
<proteinExistence type="inferred from homology"/>
<dbReference type="InterPro" id="IPR011545">
    <property type="entry name" value="DEAD/DEAH_box_helicase_dom"/>
</dbReference>
<comment type="function">
    <text evidence="4">RNA helicase.</text>
</comment>
<feature type="compositionally biased region" description="Pro residues" evidence="5">
    <location>
        <begin position="522"/>
        <end position="537"/>
    </location>
</feature>
<dbReference type="GO" id="GO:0003724">
    <property type="term" value="F:RNA helicase activity"/>
    <property type="evidence" value="ECO:0007669"/>
    <property type="project" value="UniProtKB-EC"/>
</dbReference>
<dbReference type="GO" id="GO:0005524">
    <property type="term" value="F:ATP binding"/>
    <property type="evidence" value="ECO:0007669"/>
    <property type="project" value="UniProtKB-UniRule"/>
</dbReference>